<keyword evidence="4" id="KW-1185">Reference proteome</keyword>
<reference evidence="3 4" key="1">
    <citation type="journal article" date="2013" name="BMC Genomics">
        <title>The genome and transcriptome of the pine saprophyte Ophiostoma piceae, and a comparison with the bark beetle-associated pine pathogen Grosmannia clavigera.</title>
        <authorList>
            <person name="Haridas S."/>
            <person name="Wang Y."/>
            <person name="Lim L."/>
            <person name="Massoumi Alamouti S."/>
            <person name="Jackman S."/>
            <person name="Docking R."/>
            <person name="Robertson G."/>
            <person name="Birol I."/>
            <person name="Bohlmann J."/>
            <person name="Breuil C."/>
        </authorList>
    </citation>
    <scope>NUCLEOTIDE SEQUENCE [LARGE SCALE GENOMIC DNA]</scope>
    <source>
        <strain evidence="3 4">UAMH 11346</strain>
    </source>
</reference>
<dbReference type="GO" id="GO:0009927">
    <property type="term" value="F:histidine phosphotransfer kinase activity"/>
    <property type="evidence" value="ECO:0007669"/>
    <property type="project" value="InterPro"/>
</dbReference>
<protein>
    <submittedName>
        <fullName evidence="3">Histidine phosphotransferase hpt1p</fullName>
    </submittedName>
</protein>
<dbReference type="VEuPathDB" id="FungiDB:F503_01519"/>
<feature type="modified residue" description="Phosphohistidine" evidence="1">
    <location>
        <position position="65"/>
    </location>
</feature>
<dbReference type="Gene3D" id="1.20.120.160">
    <property type="entry name" value="HPT domain"/>
    <property type="match status" value="1"/>
</dbReference>
<keyword evidence="3" id="KW-0808">Transferase</keyword>
<evidence type="ECO:0000259" key="2">
    <source>
        <dbReference type="PROSITE" id="PS50894"/>
    </source>
</evidence>
<gene>
    <name evidence="3" type="ORF">F503_01519</name>
</gene>
<evidence type="ECO:0000256" key="1">
    <source>
        <dbReference type="PROSITE-ProRule" id="PRU00110"/>
    </source>
</evidence>
<dbReference type="InterPro" id="IPR036641">
    <property type="entry name" value="HPT_dom_sf"/>
</dbReference>
<evidence type="ECO:0000313" key="3">
    <source>
        <dbReference type="EMBL" id="EPE03183.1"/>
    </source>
</evidence>
<dbReference type="GO" id="GO:0043424">
    <property type="term" value="F:protein histidine kinase binding"/>
    <property type="evidence" value="ECO:0007669"/>
    <property type="project" value="InterPro"/>
</dbReference>
<dbReference type="eggNOG" id="KOG4747">
    <property type="taxonomic scope" value="Eukaryota"/>
</dbReference>
<dbReference type="AlphaFoldDB" id="S3CAD4"/>
<organism evidence="3 4">
    <name type="scientific">Ophiostoma piceae (strain UAMH 11346)</name>
    <name type="common">Sap stain fungus</name>
    <dbReference type="NCBI Taxonomy" id="1262450"/>
    <lineage>
        <taxon>Eukaryota</taxon>
        <taxon>Fungi</taxon>
        <taxon>Dikarya</taxon>
        <taxon>Ascomycota</taxon>
        <taxon>Pezizomycotina</taxon>
        <taxon>Sordariomycetes</taxon>
        <taxon>Sordariomycetidae</taxon>
        <taxon>Ophiostomatales</taxon>
        <taxon>Ophiostomataceae</taxon>
        <taxon>Ophiostoma</taxon>
    </lineage>
</organism>
<keyword evidence="1" id="KW-0597">Phosphoprotein</keyword>
<dbReference type="PROSITE" id="PS50894">
    <property type="entry name" value="HPT"/>
    <property type="match status" value="1"/>
</dbReference>
<dbReference type="CDD" id="cd00088">
    <property type="entry name" value="HPT"/>
    <property type="match status" value="1"/>
</dbReference>
<dbReference type="OMA" id="QTFKKMD"/>
<feature type="domain" description="HPt" evidence="2">
    <location>
        <begin position="26"/>
        <end position="124"/>
    </location>
</feature>
<dbReference type="PANTHER" id="PTHR28242:SF52">
    <property type="entry name" value="PHOSPHORELAY INTERMEDIATE PROTEIN YPD1"/>
    <property type="match status" value="1"/>
</dbReference>
<dbReference type="Proteomes" id="UP000016923">
    <property type="component" value="Unassembled WGS sequence"/>
</dbReference>
<accession>S3CAD4</accession>
<dbReference type="STRING" id="1262450.S3CAD4"/>
<dbReference type="GO" id="GO:0005737">
    <property type="term" value="C:cytoplasm"/>
    <property type="evidence" value="ECO:0007669"/>
    <property type="project" value="TreeGrafter"/>
</dbReference>
<sequence length="139" mass="15270">MSFNFGDSISESAFEQILEMDDSPTNRDFSQALVYDYFEQANETFVKMDEALEGKSLAEMSDLGHFLKGSSATLGFVKIKDHCQVIQQYGKNMNLDGSPETDEGVCVARLTEALAAAKENMGVVRAKMNEFFGVTDGAV</sequence>
<dbReference type="HOGENOM" id="CLU_085158_2_1_1"/>
<dbReference type="GO" id="GO:0000160">
    <property type="term" value="P:phosphorelay signal transduction system"/>
    <property type="evidence" value="ECO:0007669"/>
    <property type="project" value="InterPro"/>
</dbReference>
<dbReference type="InterPro" id="IPR008207">
    <property type="entry name" value="Sig_transdc_His_kin_Hpt_dom"/>
</dbReference>
<dbReference type="SMART" id="SM00073">
    <property type="entry name" value="HPT"/>
    <property type="match status" value="1"/>
</dbReference>
<dbReference type="Pfam" id="PF01627">
    <property type="entry name" value="Hpt"/>
    <property type="match status" value="1"/>
</dbReference>
<dbReference type="GO" id="GO:0005634">
    <property type="term" value="C:nucleus"/>
    <property type="evidence" value="ECO:0007669"/>
    <property type="project" value="TreeGrafter"/>
</dbReference>
<evidence type="ECO:0000313" key="4">
    <source>
        <dbReference type="Proteomes" id="UP000016923"/>
    </source>
</evidence>
<name>S3CAD4_OPHP1</name>
<dbReference type="EMBL" id="KE148170">
    <property type="protein sequence ID" value="EPE03183.1"/>
    <property type="molecule type" value="Genomic_DNA"/>
</dbReference>
<dbReference type="OrthoDB" id="1673781at2759"/>
<dbReference type="PANTHER" id="PTHR28242">
    <property type="entry name" value="PHOSPHORELAY INTERMEDIATE PROTEIN YPD1"/>
    <property type="match status" value="1"/>
</dbReference>
<proteinExistence type="predicted"/>
<dbReference type="SUPFAM" id="SSF47226">
    <property type="entry name" value="Histidine-containing phosphotransfer domain, HPT domain"/>
    <property type="match status" value="1"/>
</dbReference>
<dbReference type="InterPro" id="IPR045871">
    <property type="entry name" value="AHP1-5/YPD1"/>
</dbReference>